<evidence type="ECO:0000256" key="2">
    <source>
        <dbReference type="ARBA" id="ARBA00022448"/>
    </source>
</evidence>
<dbReference type="InterPro" id="IPR037066">
    <property type="entry name" value="Plug_dom_sf"/>
</dbReference>
<reference evidence="11" key="1">
    <citation type="submission" date="2016-10" db="EMBL/GenBank/DDBJ databases">
        <title>Sequence of Gallionella enrichment culture.</title>
        <authorList>
            <person name="Poehlein A."/>
            <person name="Muehling M."/>
            <person name="Daniel R."/>
        </authorList>
    </citation>
    <scope>NUCLEOTIDE SEQUENCE</scope>
</reference>
<comment type="caution">
    <text evidence="11">The sequence shown here is derived from an EMBL/GenBank/DDBJ whole genome shotgun (WGS) entry which is preliminary data.</text>
</comment>
<evidence type="ECO:0000256" key="4">
    <source>
        <dbReference type="ARBA" id="ARBA00022692"/>
    </source>
</evidence>
<dbReference type="PANTHER" id="PTHR32552">
    <property type="entry name" value="FERRICHROME IRON RECEPTOR-RELATED"/>
    <property type="match status" value="1"/>
</dbReference>
<keyword evidence="9" id="KW-0998">Cell outer membrane</keyword>
<evidence type="ECO:0000313" key="11">
    <source>
        <dbReference type="EMBL" id="OIR05252.1"/>
    </source>
</evidence>
<evidence type="ECO:0000259" key="10">
    <source>
        <dbReference type="Pfam" id="PF07715"/>
    </source>
</evidence>
<dbReference type="InterPro" id="IPR036942">
    <property type="entry name" value="Beta-barrel_TonB_sf"/>
</dbReference>
<evidence type="ECO:0000256" key="7">
    <source>
        <dbReference type="ARBA" id="ARBA00023065"/>
    </source>
</evidence>
<dbReference type="GO" id="GO:0015344">
    <property type="term" value="F:siderophore uptake transmembrane transporter activity"/>
    <property type="evidence" value="ECO:0007669"/>
    <property type="project" value="TreeGrafter"/>
</dbReference>
<name>A0A1J5SUG4_9ZZZZ</name>
<sequence>MQTPSKLTLIASLALATALRAQTVPPSRDAGNGAPQQLDRFVVTGVPIEDSVNPLSRTSSAIMGDNRGPLDTPRAASTITSGLFNERQIDGVQEILLYSPSAYVGAAYGNITTPNIRGDLAETYLNGQRLSYNFYGYFPSFNGVEAVDLVRGPGSVVFGAGYFTGGYVNYVSKQPKFSGPQTTVTVRLGTFAPGHVSYRNGSVQIDTTAPINDKLAWRLSYEAKGGQTFFRKNDAHDDRQDIYGALTWKPDDDTRVDFNIQFFWQNAPETLGVNRVTQQLIDSGLYYTGTSADTTPYPGPIPATGPVKLPWSATLFSIGDFSNANVFRTQLIARHTVSPTLTVINRTLFEYVNRRRYQQFEYAEYVTQHTFENRTEFHFDWSGARVPQTATGGFTVRYAHSLSFENYFNEYIYNFDVTDPSRVFNEAAQFPNSYFPGLPGPNGALFFPTAWGSPETVNSSLWDAAGFWQHEVRLAPKVSLIAGVRGDLYYGLARDPIPPPDTVPWRDSATVGAFSPTASLLYRPASWMSLYATYQRIRAVNGNLAGGGLILTDRGDGVGVLNRDDFRNRSDLAEAGAKFSLLDRKLYAAAALFDQRRTRIGLGGEHDDIDVRGLELESVYQPSSNLSATANLTLQEGHWVDSAPFQMGGRSIYDAYLLGTGPGGLGTSTGSYDPYANQVPAGDWQLIGFSRAMANGSVRYRFDSGFGVGVNASWQSWQRGNIDNQWHIPAQYTLNASLFYQTKRWIANIDFLNVTDQRNWIHNGDAYTASELIFPAQPFRIEGYVKIRY</sequence>
<dbReference type="Gene3D" id="2.170.130.10">
    <property type="entry name" value="TonB-dependent receptor, plug domain"/>
    <property type="match status" value="1"/>
</dbReference>
<dbReference type="SUPFAM" id="SSF56935">
    <property type="entry name" value="Porins"/>
    <property type="match status" value="1"/>
</dbReference>
<evidence type="ECO:0000256" key="5">
    <source>
        <dbReference type="ARBA" id="ARBA00022729"/>
    </source>
</evidence>
<keyword evidence="7" id="KW-0406">Ion transport</keyword>
<evidence type="ECO:0000256" key="6">
    <source>
        <dbReference type="ARBA" id="ARBA00023004"/>
    </source>
</evidence>
<keyword evidence="6" id="KW-0408">Iron</keyword>
<protein>
    <submittedName>
        <fullName evidence="11">Ferrichrome-iron receptor</fullName>
    </submittedName>
</protein>
<keyword evidence="8" id="KW-0472">Membrane</keyword>
<evidence type="ECO:0000256" key="8">
    <source>
        <dbReference type="ARBA" id="ARBA00023136"/>
    </source>
</evidence>
<dbReference type="EMBL" id="MLJW01000051">
    <property type="protein sequence ID" value="OIR05252.1"/>
    <property type="molecule type" value="Genomic_DNA"/>
</dbReference>
<comment type="subcellular location">
    <subcellularLocation>
        <location evidence="1">Cell outer membrane</location>
        <topology evidence="1">Multi-pass membrane protein</topology>
    </subcellularLocation>
</comment>
<dbReference type="Gene3D" id="2.40.170.20">
    <property type="entry name" value="TonB-dependent receptor, beta-barrel domain"/>
    <property type="match status" value="1"/>
</dbReference>
<dbReference type="Pfam" id="PF07715">
    <property type="entry name" value="Plug"/>
    <property type="match status" value="1"/>
</dbReference>
<evidence type="ECO:0000256" key="1">
    <source>
        <dbReference type="ARBA" id="ARBA00004571"/>
    </source>
</evidence>
<keyword evidence="5" id="KW-0732">Signal</keyword>
<accession>A0A1J5SUG4</accession>
<dbReference type="InterPro" id="IPR012910">
    <property type="entry name" value="Plug_dom"/>
</dbReference>
<dbReference type="AlphaFoldDB" id="A0A1J5SUG4"/>
<gene>
    <name evidence="11" type="primary">fhuA_7</name>
    <name evidence="11" type="ORF">GALL_125640</name>
</gene>
<keyword evidence="4" id="KW-0812">Transmembrane</keyword>
<organism evidence="11">
    <name type="scientific">mine drainage metagenome</name>
    <dbReference type="NCBI Taxonomy" id="410659"/>
    <lineage>
        <taxon>unclassified sequences</taxon>
        <taxon>metagenomes</taxon>
        <taxon>ecological metagenomes</taxon>
    </lineage>
</organism>
<evidence type="ECO:0000256" key="3">
    <source>
        <dbReference type="ARBA" id="ARBA00022496"/>
    </source>
</evidence>
<dbReference type="PANTHER" id="PTHR32552:SF68">
    <property type="entry name" value="FERRICHROME OUTER MEMBRANE TRANSPORTER_PHAGE RECEPTOR"/>
    <property type="match status" value="1"/>
</dbReference>
<keyword evidence="3" id="KW-0410">Iron transport</keyword>
<dbReference type="GO" id="GO:0009279">
    <property type="term" value="C:cell outer membrane"/>
    <property type="evidence" value="ECO:0007669"/>
    <property type="project" value="UniProtKB-SubCell"/>
</dbReference>
<proteinExistence type="predicted"/>
<keyword evidence="11" id="KW-0675">Receptor</keyword>
<feature type="domain" description="TonB-dependent receptor plug" evidence="10">
    <location>
        <begin position="71"/>
        <end position="163"/>
    </location>
</feature>
<keyword evidence="2" id="KW-0813">Transport</keyword>
<evidence type="ECO:0000256" key="9">
    <source>
        <dbReference type="ARBA" id="ARBA00023237"/>
    </source>
</evidence>
<dbReference type="InterPro" id="IPR039426">
    <property type="entry name" value="TonB-dep_rcpt-like"/>
</dbReference>